<comment type="cofactor">
    <cofactor evidence="14">
        <name>[4Fe-4S] cluster</name>
        <dbReference type="ChEBI" id="CHEBI:49883"/>
    </cofactor>
    <text evidence="14">Binds 2 [4Fe-4S] clusters. One cluster is coordinated with 3 cysteines and an exchangeable S-adenosyl-L-methionine.</text>
</comment>
<dbReference type="InterPro" id="IPR058240">
    <property type="entry name" value="rSAM_sf"/>
</dbReference>
<dbReference type="GO" id="GO:0005829">
    <property type="term" value="C:cytosol"/>
    <property type="evidence" value="ECO:0007669"/>
    <property type="project" value="TreeGrafter"/>
</dbReference>
<keyword evidence="7 14" id="KW-0479">Metal-binding</keyword>
<feature type="binding site" evidence="14">
    <location>
        <position position="17"/>
    </location>
    <ligand>
        <name>[4Fe-4S] cluster</name>
        <dbReference type="ChEBI" id="CHEBI:49883"/>
        <label>1</label>
    </ligand>
</feature>
<evidence type="ECO:0000256" key="4">
    <source>
        <dbReference type="ARBA" id="ARBA00022679"/>
    </source>
</evidence>
<keyword evidence="4 14" id="KW-0808">Transferase</keyword>
<dbReference type="PROSITE" id="PS51918">
    <property type="entry name" value="RADICAL_SAM"/>
    <property type="match status" value="1"/>
</dbReference>
<dbReference type="SFLD" id="SFLDG01082">
    <property type="entry name" value="B12-binding_domain_containing"/>
    <property type="match status" value="1"/>
</dbReference>
<dbReference type="EC" id="2.8.4.3" evidence="10 14"/>
<keyword evidence="9 14" id="KW-0411">Iron-sulfur</keyword>
<dbReference type="NCBIfam" id="TIGR01574">
    <property type="entry name" value="miaB-methiolase"/>
    <property type="match status" value="1"/>
</dbReference>
<feature type="binding site" evidence="14">
    <location>
        <position position="91"/>
    </location>
    <ligand>
        <name>[4Fe-4S] cluster</name>
        <dbReference type="ChEBI" id="CHEBI:49883"/>
        <label>1</label>
    </ligand>
</feature>
<dbReference type="Pfam" id="PF01938">
    <property type="entry name" value="TRAM"/>
    <property type="match status" value="1"/>
</dbReference>
<evidence type="ECO:0000256" key="10">
    <source>
        <dbReference type="ARBA" id="ARBA00033765"/>
    </source>
</evidence>
<evidence type="ECO:0000256" key="7">
    <source>
        <dbReference type="ARBA" id="ARBA00022723"/>
    </source>
</evidence>
<dbReference type="FunFam" id="3.40.50.12160:FF:000001">
    <property type="entry name" value="tRNA-2-methylthio-N(6)-dimethylallyladenosine synthase"/>
    <property type="match status" value="1"/>
</dbReference>
<evidence type="ECO:0000256" key="6">
    <source>
        <dbReference type="ARBA" id="ARBA00022694"/>
    </source>
</evidence>
<evidence type="ECO:0000259" key="15">
    <source>
        <dbReference type="PROSITE" id="PS50926"/>
    </source>
</evidence>
<feature type="domain" description="MTTase N-terminal" evidence="16">
    <location>
        <begin position="8"/>
        <end position="128"/>
    </location>
</feature>
<name>A0A8J7TVC8_9PROT</name>
<dbReference type="InterPro" id="IPR038135">
    <property type="entry name" value="Methylthiotransferase_N_sf"/>
</dbReference>
<keyword evidence="6 14" id="KW-0819">tRNA processing</keyword>
<keyword evidence="8 14" id="KW-0408">Iron</keyword>
<dbReference type="SFLD" id="SFLDG01061">
    <property type="entry name" value="methylthiotransferase"/>
    <property type="match status" value="1"/>
</dbReference>
<dbReference type="HAMAP" id="MF_01864">
    <property type="entry name" value="tRNA_metthiotr_MiaB"/>
    <property type="match status" value="1"/>
</dbReference>
<evidence type="ECO:0000256" key="1">
    <source>
        <dbReference type="ARBA" id="ARBA00003234"/>
    </source>
</evidence>
<evidence type="ECO:0000256" key="12">
    <source>
        <dbReference type="ARBA" id="ARBA00052380"/>
    </source>
</evidence>
<dbReference type="AlphaFoldDB" id="A0A8J7TVC8"/>
<dbReference type="InterPro" id="IPR006638">
    <property type="entry name" value="Elp3/MiaA/NifB-like_rSAM"/>
</dbReference>
<dbReference type="SMART" id="SM00729">
    <property type="entry name" value="Elp3"/>
    <property type="match status" value="1"/>
</dbReference>
<accession>A0A8J7TVC8</accession>
<evidence type="ECO:0000259" key="16">
    <source>
        <dbReference type="PROSITE" id="PS51449"/>
    </source>
</evidence>
<dbReference type="Proteomes" id="UP000664414">
    <property type="component" value="Unassembled WGS sequence"/>
</dbReference>
<dbReference type="GO" id="GO:0051539">
    <property type="term" value="F:4 iron, 4 sulfur cluster binding"/>
    <property type="evidence" value="ECO:0007669"/>
    <property type="project" value="UniProtKB-UniRule"/>
</dbReference>
<proteinExistence type="inferred from homology"/>
<keyword evidence="5 14" id="KW-0949">S-adenosyl-L-methionine</keyword>
<evidence type="ECO:0000259" key="17">
    <source>
        <dbReference type="PROSITE" id="PS51918"/>
    </source>
</evidence>
<feature type="domain" description="TRAM" evidence="15">
    <location>
        <begin position="396"/>
        <end position="458"/>
    </location>
</feature>
<feature type="binding site" evidence="14">
    <location>
        <position position="173"/>
    </location>
    <ligand>
        <name>[4Fe-4S] cluster</name>
        <dbReference type="ChEBI" id="CHEBI:49883"/>
        <label>2</label>
        <note>4Fe-4S-S-AdoMet</note>
    </ligand>
</feature>
<dbReference type="InterPro" id="IPR006463">
    <property type="entry name" value="MiaB_methiolase"/>
</dbReference>
<dbReference type="PROSITE" id="PS50926">
    <property type="entry name" value="TRAM"/>
    <property type="match status" value="1"/>
</dbReference>
<dbReference type="GO" id="GO:0046872">
    <property type="term" value="F:metal ion binding"/>
    <property type="evidence" value="ECO:0007669"/>
    <property type="project" value="UniProtKB-KW"/>
</dbReference>
<dbReference type="EMBL" id="JAFKGL010000014">
    <property type="protein sequence ID" value="MBN9412889.1"/>
    <property type="molecule type" value="Genomic_DNA"/>
</dbReference>
<dbReference type="Pfam" id="PF04055">
    <property type="entry name" value="Radical_SAM"/>
    <property type="match status" value="1"/>
</dbReference>
<dbReference type="SUPFAM" id="SSF102114">
    <property type="entry name" value="Radical SAM enzymes"/>
    <property type="match status" value="1"/>
</dbReference>
<dbReference type="Gene3D" id="3.40.50.12160">
    <property type="entry name" value="Methylthiotransferase, N-terminal domain"/>
    <property type="match status" value="1"/>
</dbReference>
<dbReference type="Gene3D" id="3.80.30.20">
    <property type="entry name" value="tm_1862 like domain"/>
    <property type="match status" value="1"/>
</dbReference>
<evidence type="ECO:0000256" key="2">
    <source>
        <dbReference type="ARBA" id="ARBA00022485"/>
    </source>
</evidence>
<evidence type="ECO:0000313" key="19">
    <source>
        <dbReference type="Proteomes" id="UP000664414"/>
    </source>
</evidence>
<feature type="binding site" evidence="14">
    <location>
        <position position="53"/>
    </location>
    <ligand>
        <name>[4Fe-4S] cluster</name>
        <dbReference type="ChEBI" id="CHEBI:49883"/>
        <label>1</label>
    </ligand>
</feature>
<comment type="subunit">
    <text evidence="14">Monomer.</text>
</comment>
<dbReference type="GO" id="GO:0035597">
    <property type="term" value="F:tRNA-2-methylthio-N(6)-dimethylallyladenosine(37) synthase activity"/>
    <property type="evidence" value="ECO:0007669"/>
    <property type="project" value="UniProtKB-EC"/>
</dbReference>
<evidence type="ECO:0000256" key="5">
    <source>
        <dbReference type="ARBA" id="ARBA00022691"/>
    </source>
</evidence>
<dbReference type="InterPro" id="IPR007197">
    <property type="entry name" value="rSAM"/>
</dbReference>
<comment type="catalytic activity">
    <reaction evidence="11">
        <text>N(6)-dimethylallyladenosine(37) in tRNA + (sulfur carrier)-SH + AH2 + S-adenosyl-L-methionine = 2-thio-N(6)-dimethylallyladenosine(37) in tRNA + (sulfur carrier)-H + 5'-deoxyadenosine + L-methionine + A + H(+)</text>
        <dbReference type="Rhea" id="RHEA:36339"/>
        <dbReference type="Rhea" id="RHEA-COMP:10375"/>
        <dbReference type="Rhea" id="RHEA-COMP:10377"/>
        <dbReference type="Rhea" id="RHEA-COMP:14737"/>
        <dbReference type="Rhea" id="RHEA-COMP:14739"/>
        <dbReference type="ChEBI" id="CHEBI:13193"/>
        <dbReference type="ChEBI" id="CHEBI:15378"/>
        <dbReference type="ChEBI" id="CHEBI:17319"/>
        <dbReference type="ChEBI" id="CHEBI:17499"/>
        <dbReference type="ChEBI" id="CHEBI:29917"/>
        <dbReference type="ChEBI" id="CHEBI:57844"/>
        <dbReference type="ChEBI" id="CHEBI:59789"/>
        <dbReference type="ChEBI" id="CHEBI:64428"/>
        <dbReference type="ChEBI" id="CHEBI:74415"/>
        <dbReference type="ChEBI" id="CHEBI:74416"/>
    </reaction>
    <physiologicalReaction direction="left-to-right" evidence="11">
        <dbReference type="Rhea" id="RHEA:36340"/>
    </physiologicalReaction>
</comment>
<reference evidence="18" key="1">
    <citation type="submission" date="2021-02" db="EMBL/GenBank/DDBJ databases">
        <title>Thiocyanate and organic carbon inputs drive convergent selection for specific autotrophic Afipia and Thiobacillus strains within complex microbiomes.</title>
        <authorList>
            <person name="Huddy R.J."/>
            <person name="Sachdeva R."/>
            <person name="Kadzinga F."/>
            <person name="Kantor R.S."/>
            <person name="Harrison S.T.L."/>
            <person name="Banfield J.F."/>
        </authorList>
    </citation>
    <scope>NUCLEOTIDE SEQUENCE</scope>
    <source>
        <strain evidence="18">SCN18_10_11_15_R4_P_38_20</strain>
    </source>
</reference>
<dbReference type="PANTHER" id="PTHR43020:SF2">
    <property type="entry name" value="MITOCHONDRIAL TRNA METHYLTHIOTRANSFERASE CDK5RAP1"/>
    <property type="match status" value="1"/>
</dbReference>
<feature type="domain" description="Radical SAM core" evidence="17">
    <location>
        <begin position="159"/>
        <end position="393"/>
    </location>
</feature>
<dbReference type="CDD" id="cd01335">
    <property type="entry name" value="Radical_SAM"/>
    <property type="match status" value="1"/>
</dbReference>
<dbReference type="SFLD" id="SFLDS00029">
    <property type="entry name" value="Radical_SAM"/>
    <property type="match status" value="1"/>
</dbReference>
<dbReference type="SFLD" id="SFLDF00273">
    <property type="entry name" value="(dimethylallyl)adenosine_tRNA"/>
    <property type="match status" value="1"/>
</dbReference>
<dbReference type="PROSITE" id="PS51449">
    <property type="entry name" value="MTTASE_N"/>
    <property type="match status" value="1"/>
</dbReference>
<dbReference type="PANTHER" id="PTHR43020">
    <property type="entry name" value="CDK5 REGULATORY SUBUNIT-ASSOCIATED PROTEIN 1"/>
    <property type="match status" value="1"/>
</dbReference>
<organism evidence="18 19">
    <name type="scientific">Candidatus Paracaedimonas acanthamoebae</name>
    <dbReference type="NCBI Taxonomy" id="244581"/>
    <lineage>
        <taxon>Bacteria</taxon>
        <taxon>Pseudomonadati</taxon>
        <taxon>Pseudomonadota</taxon>
        <taxon>Alphaproteobacteria</taxon>
        <taxon>Holosporales</taxon>
        <taxon>Caedimonadaceae</taxon>
        <taxon>Candidatus Paracaedimonas</taxon>
    </lineage>
</organism>
<keyword evidence="3 14" id="KW-0963">Cytoplasm</keyword>
<dbReference type="InterPro" id="IPR023404">
    <property type="entry name" value="rSAM_horseshoe"/>
</dbReference>
<evidence type="ECO:0000313" key="18">
    <source>
        <dbReference type="EMBL" id="MBN9412889.1"/>
    </source>
</evidence>
<dbReference type="InterPro" id="IPR013848">
    <property type="entry name" value="Methylthiotransferase_N"/>
</dbReference>
<comment type="catalytic activity">
    <reaction evidence="13">
        <text>N(6)-dimethylallyladenosine(37) in tRNA + (sulfur carrier)-SH + AH2 + 2 S-adenosyl-L-methionine = 2-methylsulfanyl-N(6)-dimethylallyladenosine(37) in tRNA + (sulfur carrier)-H + 5'-deoxyadenosine + L-methionine + A + S-adenosyl-L-homocysteine + 2 H(+)</text>
        <dbReference type="Rhea" id="RHEA:37067"/>
        <dbReference type="Rhea" id="RHEA-COMP:10375"/>
        <dbReference type="Rhea" id="RHEA-COMP:10376"/>
        <dbReference type="Rhea" id="RHEA-COMP:14737"/>
        <dbReference type="Rhea" id="RHEA-COMP:14739"/>
        <dbReference type="ChEBI" id="CHEBI:13193"/>
        <dbReference type="ChEBI" id="CHEBI:15378"/>
        <dbReference type="ChEBI" id="CHEBI:17319"/>
        <dbReference type="ChEBI" id="CHEBI:17499"/>
        <dbReference type="ChEBI" id="CHEBI:29917"/>
        <dbReference type="ChEBI" id="CHEBI:57844"/>
        <dbReference type="ChEBI" id="CHEBI:57856"/>
        <dbReference type="ChEBI" id="CHEBI:59789"/>
        <dbReference type="ChEBI" id="CHEBI:64428"/>
        <dbReference type="ChEBI" id="CHEBI:74415"/>
        <dbReference type="ChEBI" id="CHEBI:74417"/>
        <dbReference type="EC" id="2.8.4.3"/>
    </reaction>
    <physiologicalReaction direction="left-to-right" evidence="13">
        <dbReference type="Rhea" id="RHEA:37068"/>
    </physiologicalReaction>
</comment>
<comment type="function">
    <text evidence="1 14">Catalyzes the methylthiolation of N6-(dimethylallyl)adenosine (i(6)A), leading to the formation of 2-methylthio-N6-(dimethylallyl)adenosine (ms(2)i(6)A) at position 37 in tRNAs that read codons beginning with uridine.</text>
</comment>
<feature type="binding site" evidence="14">
    <location>
        <position position="180"/>
    </location>
    <ligand>
        <name>[4Fe-4S] cluster</name>
        <dbReference type="ChEBI" id="CHEBI:49883"/>
        <label>2</label>
        <note>4Fe-4S-S-AdoMet</note>
    </ligand>
</feature>
<evidence type="ECO:0000256" key="3">
    <source>
        <dbReference type="ARBA" id="ARBA00022490"/>
    </source>
</evidence>
<protein>
    <recommendedName>
        <fullName evidence="10 14">tRNA-2-methylthio-N(6)-dimethylallyladenosine synthase</fullName>
        <ecNumber evidence="10 14">2.8.4.3</ecNumber>
    </recommendedName>
    <alternativeName>
        <fullName evidence="14">(Dimethylallyl)adenosine tRNA methylthiotransferase MiaB</fullName>
    </alternativeName>
    <alternativeName>
        <fullName evidence="14">tRNA-i(6)A37 methylthiotransferase</fullName>
    </alternativeName>
</protein>
<comment type="subcellular location">
    <subcellularLocation>
        <location evidence="14">Cytoplasm</location>
    </subcellularLocation>
</comment>
<evidence type="ECO:0000256" key="8">
    <source>
        <dbReference type="ARBA" id="ARBA00023004"/>
    </source>
</evidence>
<comment type="caution">
    <text evidence="18">The sequence shown here is derived from an EMBL/GenBank/DDBJ whole genome shotgun (WGS) entry which is preliminary data.</text>
</comment>
<keyword evidence="2 14" id="KW-0004">4Fe-4S</keyword>
<comment type="similarity">
    <text evidence="14">Belongs to the methylthiotransferase family. MiaB subfamily.</text>
</comment>
<dbReference type="Pfam" id="PF00919">
    <property type="entry name" value="UPF0004"/>
    <property type="match status" value="1"/>
</dbReference>
<comment type="catalytic activity">
    <reaction evidence="12">
        <text>2-thio-N(6)-dimethylallyladenosine(37) in tRNA + S-adenosyl-L-methionine = 2-methylsulfanyl-N(6)-dimethylallyladenosine(37) in tRNA + S-adenosyl-L-homocysteine + H(+)</text>
        <dbReference type="Rhea" id="RHEA:37063"/>
        <dbReference type="Rhea" id="RHEA-COMP:10376"/>
        <dbReference type="Rhea" id="RHEA-COMP:10377"/>
        <dbReference type="ChEBI" id="CHEBI:15378"/>
        <dbReference type="ChEBI" id="CHEBI:57856"/>
        <dbReference type="ChEBI" id="CHEBI:59789"/>
        <dbReference type="ChEBI" id="CHEBI:74416"/>
        <dbReference type="ChEBI" id="CHEBI:74417"/>
    </reaction>
    <physiologicalReaction direction="left-to-right" evidence="12">
        <dbReference type="Rhea" id="RHEA:37064"/>
    </physiologicalReaction>
</comment>
<evidence type="ECO:0000256" key="14">
    <source>
        <dbReference type="HAMAP-Rule" id="MF_01864"/>
    </source>
</evidence>
<feature type="binding site" evidence="14">
    <location>
        <position position="177"/>
    </location>
    <ligand>
        <name>[4Fe-4S] cluster</name>
        <dbReference type="ChEBI" id="CHEBI:49883"/>
        <label>2</label>
        <note>4Fe-4S-S-AdoMet</note>
    </ligand>
</feature>
<evidence type="ECO:0000256" key="9">
    <source>
        <dbReference type="ARBA" id="ARBA00023014"/>
    </source>
</evidence>
<dbReference type="InterPro" id="IPR002792">
    <property type="entry name" value="TRAM_dom"/>
</dbReference>
<gene>
    <name evidence="14 18" type="primary">miaB</name>
    <name evidence="18" type="ORF">J0H12_03045</name>
</gene>
<evidence type="ECO:0000256" key="13">
    <source>
        <dbReference type="ARBA" id="ARBA00052587"/>
    </source>
</evidence>
<evidence type="ECO:0000256" key="11">
    <source>
        <dbReference type="ARBA" id="ARBA00050926"/>
    </source>
</evidence>
<dbReference type="FunFam" id="3.80.30.20:FF:000001">
    <property type="entry name" value="tRNA-2-methylthio-N(6)-dimethylallyladenosine synthase 2"/>
    <property type="match status" value="1"/>
</dbReference>
<sequence length="464" mass="52378">MSDLKKKKKLYIKTYGCQMNVYDSERMADLLKPLGFIVTELPEDADMVILNTCHIREKASEKVYSELGRIREYKEAKKLKNQNMVIAVAGCTAQAEGEEILRRAQYVDVIVGPQSYHKLPQILAEIERKTAVTEGPGRGVLEIDFPIESKFDFLPETSDPQGVSAFLSIQEGCDKFCHFCVVPYTRGAEYSRPVETIYEEACRLVEKGVQEITLLGQNVNAYHGAFSDEDGEIWTLGKLIQYLSLIPALKRIRYVTSHPADVNDDQINAHRDIEKLMPYLHLPIQSGSDRILKLMNRKHTASYYLDIIDKLRSARPDIAFSSDFIVGYPGEKDKDFEDTLELVAKVNFASAFSFKYSPRPGTPASVLEDQVPEEVKTERLSRLQALLFEQQRSFNQSLIGKKISVLFEKEGRHSGQLVGRSPYLQSVYAEATPRLIGQCVDILITHATQNSLTGTVIIQEKVAI</sequence>
<dbReference type="InterPro" id="IPR005839">
    <property type="entry name" value="Methylthiotransferase"/>
</dbReference>
<dbReference type="NCBIfam" id="TIGR00089">
    <property type="entry name" value="MiaB/RimO family radical SAM methylthiotransferase"/>
    <property type="match status" value="1"/>
</dbReference>